<dbReference type="Proteomes" id="UP000552709">
    <property type="component" value="Unassembled WGS sequence"/>
</dbReference>
<gene>
    <name evidence="3" type="ORF">HNQ08_005635</name>
</gene>
<name>A0A7W8K098_9DEIO</name>
<proteinExistence type="predicted"/>
<feature type="non-terminal residue" evidence="3">
    <location>
        <position position="166"/>
    </location>
</feature>
<organism evidence="3 4">
    <name type="scientific">Deinococcus humi</name>
    <dbReference type="NCBI Taxonomy" id="662880"/>
    <lineage>
        <taxon>Bacteria</taxon>
        <taxon>Thermotogati</taxon>
        <taxon>Deinococcota</taxon>
        <taxon>Deinococci</taxon>
        <taxon>Deinococcales</taxon>
        <taxon>Deinococcaceae</taxon>
        <taxon>Deinococcus</taxon>
    </lineage>
</organism>
<keyword evidence="2" id="KW-0732">Signal</keyword>
<dbReference type="EMBL" id="JACHFL010000060">
    <property type="protein sequence ID" value="MBB5366502.1"/>
    <property type="molecule type" value="Genomic_DNA"/>
</dbReference>
<evidence type="ECO:0000256" key="2">
    <source>
        <dbReference type="SAM" id="SignalP"/>
    </source>
</evidence>
<evidence type="ECO:0000313" key="3">
    <source>
        <dbReference type="EMBL" id="MBB5366502.1"/>
    </source>
</evidence>
<feature type="signal peptide" evidence="2">
    <location>
        <begin position="1"/>
        <end position="21"/>
    </location>
</feature>
<dbReference type="RefSeq" id="WP_221284566.1">
    <property type="nucleotide sequence ID" value="NZ_JACHFL010000060.1"/>
</dbReference>
<reference evidence="3 4" key="1">
    <citation type="submission" date="2020-08" db="EMBL/GenBank/DDBJ databases">
        <title>Genomic Encyclopedia of Type Strains, Phase IV (KMG-IV): sequencing the most valuable type-strain genomes for metagenomic binning, comparative biology and taxonomic classification.</title>
        <authorList>
            <person name="Goeker M."/>
        </authorList>
    </citation>
    <scope>NUCLEOTIDE SEQUENCE [LARGE SCALE GENOMIC DNA]</scope>
    <source>
        <strain evidence="3 4">DSM 27939</strain>
    </source>
</reference>
<dbReference type="AlphaFoldDB" id="A0A7W8K098"/>
<keyword evidence="4" id="KW-1185">Reference proteome</keyword>
<accession>A0A7W8K098</accession>
<feature type="chain" id="PRO_5031273881" description="DUF5666 domain-containing protein" evidence="2">
    <location>
        <begin position="22"/>
        <end position="166"/>
    </location>
</feature>
<protein>
    <recommendedName>
        <fullName evidence="5">DUF5666 domain-containing protein</fullName>
    </recommendedName>
</protein>
<evidence type="ECO:0008006" key="5">
    <source>
        <dbReference type="Google" id="ProtNLM"/>
    </source>
</evidence>
<evidence type="ECO:0000256" key="1">
    <source>
        <dbReference type="SAM" id="MobiDB-lite"/>
    </source>
</evidence>
<sequence>MNRNITVTALLGLTLSLVAQALPAATTARTISGTISAAGGHSLKGTVVIACPKGDCDSDDVKGVVIDSVKAKASFRITDLDNVPYAIYAVQDNDGNEDVSVGDWVDRNLLAEKEAALVKVGTANVNLEIVQVKAAAASGTSTQNQSSTAAKPASANTTTAQRGYIT</sequence>
<evidence type="ECO:0000313" key="4">
    <source>
        <dbReference type="Proteomes" id="UP000552709"/>
    </source>
</evidence>
<feature type="region of interest" description="Disordered" evidence="1">
    <location>
        <begin position="140"/>
        <end position="166"/>
    </location>
</feature>
<comment type="caution">
    <text evidence="3">The sequence shown here is derived from an EMBL/GenBank/DDBJ whole genome shotgun (WGS) entry which is preliminary data.</text>
</comment>